<sequence length="52" mass="6152">MPVSSTNYRKEQKAKVKAKELRGKKKEDLEKQLDDLKQVGHNYLNKNYSPFQ</sequence>
<dbReference type="EMBL" id="JH822712">
    <property type="protein sequence ID" value="EKC17538.1"/>
    <property type="molecule type" value="Genomic_DNA"/>
</dbReference>
<dbReference type="InParanoid" id="K1P7K5"/>
<dbReference type="GO" id="GO:0003735">
    <property type="term" value="F:structural constituent of ribosome"/>
    <property type="evidence" value="ECO:0007669"/>
    <property type="project" value="InterPro"/>
</dbReference>
<dbReference type="Gene3D" id="1.10.287.310">
    <property type="match status" value="1"/>
</dbReference>
<feature type="region of interest" description="Disordered" evidence="1">
    <location>
        <begin position="1"/>
        <end position="52"/>
    </location>
</feature>
<reference evidence="2" key="1">
    <citation type="journal article" date="2012" name="Nature">
        <title>The oyster genome reveals stress adaptation and complexity of shell formation.</title>
        <authorList>
            <person name="Zhang G."/>
            <person name="Fang X."/>
            <person name="Guo X."/>
            <person name="Li L."/>
            <person name="Luo R."/>
            <person name="Xu F."/>
            <person name="Yang P."/>
            <person name="Zhang L."/>
            <person name="Wang X."/>
            <person name="Qi H."/>
            <person name="Xiong Z."/>
            <person name="Que H."/>
            <person name="Xie Y."/>
            <person name="Holland P.W."/>
            <person name="Paps J."/>
            <person name="Zhu Y."/>
            <person name="Wu F."/>
            <person name="Chen Y."/>
            <person name="Wang J."/>
            <person name="Peng C."/>
            <person name="Meng J."/>
            <person name="Yang L."/>
            <person name="Liu J."/>
            <person name="Wen B."/>
            <person name="Zhang N."/>
            <person name="Huang Z."/>
            <person name="Zhu Q."/>
            <person name="Feng Y."/>
            <person name="Mount A."/>
            <person name="Hedgecock D."/>
            <person name="Xu Z."/>
            <person name="Liu Y."/>
            <person name="Domazet-Loso T."/>
            <person name="Du Y."/>
            <person name="Sun X."/>
            <person name="Zhang S."/>
            <person name="Liu B."/>
            <person name="Cheng P."/>
            <person name="Jiang X."/>
            <person name="Li J."/>
            <person name="Fan D."/>
            <person name="Wang W."/>
            <person name="Fu W."/>
            <person name="Wang T."/>
            <person name="Wang B."/>
            <person name="Zhang J."/>
            <person name="Peng Z."/>
            <person name="Li Y."/>
            <person name="Li N."/>
            <person name="Wang J."/>
            <person name="Chen M."/>
            <person name="He Y."/>
            <person name="Tan F."/>
            <person name="Song X."/>
            <person name="Zheng Q."/>
            <person name="Huang R."/>
            <person name="Yang H."/>
            <person name="Du X."/>
            <person name="Chen L."/>
            <person name="Yang M."/>
            <person name="Gaffney P.M."/>
            <person name="Wang S."/>
            <person name="Luo L."/>
            <person name="She Z."/>
            <person name="Ming Y."/>
            <person name="Huang W."/>
            <person name="Zhang S."/>
            <person name="Huang B."/>
            <person name="Zhang Y."/>
            <person name="Qu T."/>
            <person name="Ni P."/>
            <person name="Miao G."/>
            <person name="Wang J."/>
            <person name="Wang Q."/>
            <person name="Steinberg C.E."/>
            <person name="Wang H."/>
            <person name="Li N."/>
            <person name="Qian L."/>
            <person name="Zhang G."/>
            <person name="Li Y."/>
            <person name="Yang H."/>
            <person name="Liu X."/>
            <person name="Wang J."/>
            <person name="Yin Y."/>
            <person name="Wang J."/>
        </authorList>
    </citation>
    <scope>NUCLEOTIDE SEQUENCE [LARGE SCALE GENOMIC DNA]</scope>
    <source>
        <strain evidence="2">05x7-T-G4-1.051#20</strain>
    </source>
</reference>
<dbReference type="AlphaFoldDB" id="K1P7K5"/>
<proteinExistence type="predicted"/>
<name>K1P7K5_MAGGI</name>
<accession>K1P7K5</accession>
<feature type="compositionally biased region" description="Basic and acidic residues" evidence="1">
    <location>
        <begin position="8"/>
        <end position="38"/>
    </location>
</feature>
<evidence type="ECO:0000256" key="1">
    <source>
        <dbReference type="SAM" id="MobiDB-lite"/>
    </source>
</evidence>
<dbReference type="InterPro" id="IPR036049">
    <property type="entry name" value="Ribosomal_uL29_sf"/>
</dbReference>
<dbReference type="GO" id="GO:0005840">
    <property type="term" value="C:ribosome"/>
    <property type="evidence" value="ECO:0007669"/>
    <property type="project" value="InterPro"/>
</dbReference>
<organism evidence="2">
    <name type="scientific">Magallana gigas</name>
    <name type="common">Pacific oyster</name>
    <name type="synonym">Crassostrea gigas</name>
    <dbReference type="NCBI Taxonomy" id="29159"/>
    <lineage>
        <taxon>Eukaryota</taxon>
        <taxon>Metazoa</taxon>
        <taxon>Spiralia</taxon>
        <taxon>Lophotrochozoa</taxon>
        <taxon>Mollusca</taxon>
        <taxon>Bivalvia</taxon>
        <taxon>Autobranchia</taxon>
        <taxon>Pteriomorphia</taxon>
        <taxon>Ostreida</taxon>
        <taxon>Ostreoidea</taxon>
        <taxon>Ostreidae</taxon>
        <taxon>Magallana</taxon>
    </lineage>
</organism>
<dbReference type="HOGENOM" id="CLU_3089275_0_0_1"/>
<evidence type="ECO:0000313" key="2">
    <source>
        <dbReference type="EMBL" id="EKC17538.1"/>
    </source>
</evidence>
<protein>
    <submittedName>
        <fullName evidence="2">Uncharacterized protein</fullName>
    </submittedName>
</protein>
<dbReference type="GO" id="GO:0006412">
    <property type="term" value="P:translation"/>
    <property type="evidence" value="ECO:0007669"/>
    <property type="project" value="InterPro"/>
</dbReference>
<gene>
    <name evidence="2" type="ORF">CGI_10000612</name>
</gene>